<dbReference type="CDD" id="cd16913">
    <property type="entry name" value="YkuD_like"/>
    <property type="match status" value="1"/>
</dbReference>
<feature type="chain" id="PRO_5047374948" evidence="9">
    <location>
        <begin position="25"/>
        <end position="536"/>
    </location>
</feature>
<evidence type="ECO:0000256" key="3">
    <source>
        <dbReference type="ARBA" id="ARBA00022679"/>
    </source>
</evidence>
<evidence type="ECO:0000256" key="9">
    <source>
        <dbReference type="SAM" id="SignalP"/>
    </source>
</evidence>
<accession>A0ABU0HXW3</accession>
<keyword evidence="6 7" id="KW-0961">Cell wall biogenesis/degradation</keyword>
<evidence type="ECO:0000313" key="11">
    <source>
        <dbReference type="EMBL" id="MDQ0447170.1"/>
    </source>
</evidence>
<evidence type="ECO:0000256" key="5">
    <source>
        <dbReference type="ARBA" id="ARBA00022984"/>
    </source>
</evidence>
<evidence type="ECO:0000256" key="1">
    <source>
        <dbReference type="ARBA" id="ARBA00004752"/>
    </source>
</evidence>
<keyword evidence="3" id="KW-0808">Transferase</keyword>
<reference evidence="11 12" key="1">
    <citation type="submission" date="2023-07" db="EMBL/GenBank/DDBJ databases">
        <title>Genomic Encyclopedia of Type Strains, Phase IV (KMG-IV): sequencing the most valuable type-strain genomes for metagenomic binning, comparative biology and taxonomic classification.</title>
        <authorList>
            <person name="Goeker M."/>
        </authorList>
    </citation>
    <scope>NUCLEOTIDE SEQUENCE [LARGE SCALE GENOMIC DNA]</scope>
    <source>
        <strain evidence="11 12">DSM 19013</strain>
    </source>
</reference>
<dbReference type="InterPro" id="IPR038063">
    <property type="entry name" value="Transpep_catalytic_dom"/>
</dbReference>
<dbReference type="PANTHER" id="PTHR36699">
    <property type="entry name" value="LD-TRANSPEPTIDASE"/>
    <property type="match status" value="1"/>
</dbReference>
<keyword evidence="12" id="KW-1185">Reference proteome</keyword>
<organism evidence="11 12">
    <name type="scientific">Methylobacterium aerolatum</name>
    <dbReference type="NCBI Taxonomy" id="418708"/>
    <lineage>
        <taxon>Bacteria</taxon>
        <taxon>Pseudomonadati</taxon>
        <taxon>Pseudomonadota</taxon>
        <taxon>Alphaproteobacteria</taxon>
        <taxon>Hyphomicrobiales</taxon>
        <taxon>Methylobacteriaceae</taxon>
        <taxon>Methylobacterium</taxon>
    </lineage>
</organism>
<evidence type="ECO:0000256" key="8">
    <source>
        <dbReference type="SAM" id="MobiDB-lite"/>
    </source>
</evidence>
<sequence>MTARPAMARMLAAAALTAVLVAGCQDVSGINGPTARSIAPIAPQTLALMQSKGMQQSDPILIRAYKKEAEMEVWKKGGDGRYALFKTYPICRWSGQLGPKVREGDRQTPEGFYTITPGLMNPNSSYYLSFDTGFPNAFDRANGRSGRYLMVHGTCSSAGCFAMTDASIAEIYAIAREAFAGGQRSFQFQSYPFRMTAKNMAKFRNDPNAPFWQNLKEGSDYFEALKEEPKVGVCGTRYVFGGSDVAAGACKPRVDPEVAEKRDRDAHEVAELVSKGTPAVRIAYQDGGQNAVFRPQNNPSAFASLGGTETVLPYDAKEYGRHNLGDVSRPETLAAAPEEIEIDTKGRPVMLAAAPSPTTTASTTPKAEPKSAGRGRGATPPAATLMAAQPDPSADAKAADRTTRIAIADADGESGSYQQVLGQIFARKTAAPVTPATDATVVEPVKVAAAVEPAAKASRSTLSHGKPGEGVKSQAAKGEPGKANAPKAEAHKAATAKADSAKVVGKPGAPKVEGLNPTPIKPATAKHALAKIDGKP</sequence>
<protein>
    <submittedName>
        <fullName evidence="11">Murein L,D-transpeptidase YafK</fullName>
    </submittedName>
</protein>
<dbReference type="Proteomes" id="UP001231124">
    <property type="component" value="Unassembled WGS sequence"/>
</dbReference>
<feature type="signal peptide" evidence="9">
    <location>
        <begin position="1"/>
        <end position="24"/>
    </location>
</feature>
<feature type="region of interest" description="Disordered" evidence="8">
    <location>
        <begin position="456"/>
        <end position="536"/>
    </location>
</feature>
<evidence type="ECO:0000256" key="6">
    <source>
        <dbReference type="ARBA" id="ARBA00023316"/>
    </source>
</evidence>
<evidence type="ECO:0000256" key="4">
    <source>
        <dbReference type="ARBA" id="ARBA00022960"/>
    </source>
</evidence>
<proteinExistence type="inferred from homology"/>
<dbReference type="PROSITE" id="PS51257">
    <property type="entry name" value="PROKAR_LIPOPROTEIN"/>
    <property type="match status" value="1"/>
</dbReference>
<dbReference type="SUPFAM" id="SSF141523">
    <property type="entry name" value="L,D-transpeptidase catalytic domain-like"/>
    <property type="match status" value="1"/>
</dbReference>
<evidence type="ECO:0000256" key="7">
    <source>
        <dbReference type="PROSITE-ProRule" id="PRU01373"/>
    </source>
</evidence>
<dbReference type="PROSITE" id="PS52029">
    <property type="entry name" value="LD_TPASE"/>
    <property type="match status" value="1"/>
</dbReference>
<comment type="similarity">
    <text evidence="2">Belongs to the YkuD family.</text>
</comment>
<evidence type="ECO:0000259" key="10">
    <source>
        <dbReference type="PROSITE" id="PS52029"/>
    </source>
</evidence>
<feature type="active site" description="Nucleophile" evidence="7">
    <location>
        <position position="160"/>
    </location>
</feature>
<dbReference type="InterPro" id="IPR005490">
    <property type="entry name" value="LD_TPept_cat_dom"/>
</dbReference>
<name>A0ABU0HXW3_9HYPH</name>
<dbReference type="RefSeq" id="WP_238207255.1">
    <property type="nucleotide sequence ID" value="NZ_BPQE01000033.1"/>
</dbReference>
<feature type="domain" description="L,D-TPase catalytic" evidence="10">
    <location>
        <begin position="60"/>
        <end position="188"/>
    </location>
</feature>
<dbReference type="EMBL" id="JAUSVP010000004">
    <property type="protein sequence ID" value="MDQ0447170.1"/>
    <property type="molecule type" value="Genomic_DNA"/>
</dbReference>
<comment type="pathway">
    <text evidence="1 7">Cell wall biogenesis; peptidoglycan biosynthesis.</text>
</comment>
<keyword evidence="5 7" id="KW-0573">Peptidoglycan synthesis</keyword>
<feature type="region of interest" description="Disordered" evidence="8">
    <location>
        <begin position="354"/>
        <end position="396"/>
    </location>
</feature>
<keyword evidence="4 7" id="KW-0133">Cell shape</keyword>
<dbReference type="PANTHER" id="PTHR36699:SF1">
    <property type="entry name" value="L,D-TRANSPEPTIDASE YAFK-RELATED"/>
    <property type="match status" value="1"/>
</dbReference>
<feature type="compositionally biased region" description="Low complexity" evidence="8">
    <location>
        <begin position="354"/>
        <end position="384"/>
    </location>
</feature>
<feature type="compositionally biased region" description="Low complexity" evidence="8">
    <location>
        <begin position="482"/>
        <end position="502"/>
    </location>
</feature>
<keyword evidence="9" id="KW-0732">Signal</keyword>
<evidence type="ECO:0000313" key="12">
    <source>
        <dbReference type="Proteomes" id="UP001231124"/>
    </source>
</evidence>
<dbReference type="Pfam" id="PF03734">
    <property type="entry name" value="YkuD"/>
    <property type="match status" value="1"/>
</dbReference>
<gene>
    <name evidence="11" type="ORF">QO012_001666</name>
</gene>
<evidence type="ECO:0000256" key="2">
    <source>
        <dbReference type="ARBA" id="ARBA00005992"/>
    </source>
</evidence>
<comment type="caution">
    <text evidence="11">The sequence shown here is derived from an EMBL/GenBank/DDBJ whole genome shotgun (WGS) entry which is preliminary data.</text>
</comment>
<feature type="active site" description="Proton donor/acceptor" evidence="7">
    <location>
        <position position="152"/>
    </location>
</feature>